<dbReference type="Proteomes" id="UP000016714">
    <property type="component" value="Chromosome 1"/>
</dbReference>
<gene>
    <name evidence="1" type="ORF">N646_2575</name>
</gene>
<proteinExistence type="predicted"/>
<name>A0A2I3CED3_VIBAX</name>
<evidence type="ECO:0000313" key="1">
    <source>
        <dbReference type="EMBL" id="AGV18387.1"/>
    </source>
</evidence>
<dbReference type="KEGG" id="vag:N646_2575"/>
<dbReference type="EMBL" id="CP006718">
    <property type="protein sequence ID" value="AGV18387.1"/>
    <property type="molecule type" value="Genomic_DNA"/>
</dbReference>
<reference evidence="1 2" key="1">
    <citation type="journal article" date="2015" name="Genome Announc.">
        <title>Complete genome sequence of Vibrio alginolyticus ATCC 17749.</title>
        <authorList>
            <person name="Liu X.F."/>
            <person name="Cao Y."/>
            <person name="Zhang H.L."/>
            <person name="Chen Y.J."/>
            <person name="Hu C.J."/>
        </authorList>
    </citation>
    <scope>NUCLEOTIDE SEQUENCE [LARGE SCALE GENOMIC DNA]</scope>
    <source>
        <strain evidence="2">ATCC 17749 / DSM 2171 / NBRC 15630 / NCIMB 1903 / NCTC 12160 / XII-53</strain>
    </source>
</reference>
<dbReference type="HOGENOM" id="CLU_3334378_0_0_6"/>
<protein>
    <submittedName>
        <fullName evidence="1">Uncharacterized protein</fullName>
    </submittedName>
</protein>
<sequence length="38" mass="4533">MAQRIVVEPLVQWGSSTHFYQTKQTKKPVNIDWLLRSF</sequence>
<evidence type="ECO:0000313" key="2">
    <source>
        <dbReference type="Proteomes" id="UP000016714"/>
    </source>
</evidence>
<dbReference type="AlphaFoldDB" id="A0A2I3CED3"/>
<accession>A0A2I3CED3</accession>
<organism evidence="1 2">
    <name type="scientific">Vibrio alginolyticus (strain ATCC 17749 / DSM 2171 / NBRC 15630 / NCIMB 1903 / NCTC 12160 / XII-53)</name>
    <dbReference type="NCBI Taxonomy" id="1219076"/>
    <lineage>
        <taxon>Bacteria</taxon>
        <taxon>Pseudomonadati</taxon>
        <taxon>Pseudomonadota</taxon>
        <taxon>Gammaproteobacteria</taxon>
        <taxon>Vibrionales</taxon>
        <taxon>Vibrionaceae</taxon>
        <taxon>Vibrio</taxon>
    </lineage>
</organism>